<accession>A0A4Y2HBF9</accession>
<dbReference type="AlphaFoldDB" id="A0A4Y2HBF9"/>
<keyword evidence="2" id="KW-1185">Reference proteome</keyword>
<evidence type="ECO:0000313" key="1">
    <source>
        <dbReference type="EMBL" id="GBM62635.1"/>
    </source>
</evidence>
<evidence type="ECO:0000313" key="2">
    <source>
        <dbReference type="Proteomes" id="UP000499080"/>
    </source>
</evidence>
<organism evidence="1 2">
    <name type="scientific">Araneus ventricosus</name>
    <name type="common">Orbweaver spider</name>
    <name type="synonym">Epeira ventricosa</name>
    <dbReference type="NCBI Taxonomy" id="182803"/>
    <lineage>
        <taxon>Eukaryota</taxon>
        <taxon>Metazoa</taxon>
        <taxon>Ecdysozoa</taxon>
        <taxon>Arthropoda</taxon>
        <taxon>Chelicerata</taxon>
        <taxon>Arachnida</taxon>
        <taxon>Araneae</taxon>
        <taxon>Araneomorphae</taxon>
        <taxon>Entelegynae</taxon>
        <taxon>Araneoidea</taxon>
        <taxon>Araneidae</taxon>
        <taxon>Araneus</taxon>
    </lineage>
</organism>
<sequence length="100" mass="11240">MGLTCNAPNFSKLPNNTAIGIRNGIRMLRVTIEYLSPAHFDSRKSKIADRYALVSDYSAWRPTCSTRLHIYKPYPDRTEAGNQSISLATRSTNVVFSSRT</sequence>
<name>A0A4Y2HBF9_ARAVE</name>
<reference evidence="1 2" key="1">
    <citation type="journal article" date="2019" name="Sci. Rep.">
        <title>Orb-weaving spider Araneus ventricosus genome elucidates the spidroin gene catalogue.</title>
        <authorList>
            <person name="Kono N."/>
            <person name="Nakamura H."/>
            <person name="Ohtoshi R."/>
            <person name="Moran D.A.P."/>
            <person name="Shinohara A."/>
            <person name="Yoshida Y."/>
            <person name="Fujiwara M."/>
            <person name="Mori M."/>
            <person name="Tomita M."/>
            <person name="Arakawa K."/>
        </authorList>
    </citation>
    <scope>NUCLEOTIDE SEQUENCE [LARGE SCALE GENOMIC DNA]</scope>
</reference>
<comment type="caution">
    <text evidence="1">The sequence shown here is derived from an EMBL/GenBank/DDBJ whole genome shotgun (WGS) entry which is preliminary data.</text>
</comment>
<dbReference type="EMBL" id="BGPR01001828">
    <property type="protein sequence ID" value="GBM62635.1"/>
    <property type="molecule type" value="Genomic_DNA"/>
</dbReference>
<dbReference type="Proteomes" id="UP000499080">
    <property type="component" value="Unassembled WGS sequence"/>
</dbReference>
<gene>
    <name evidence="1" type="ORF">AVEN_103625_1</name>
</gene>
<proteinExistence type="predicted"/>
<protein>
    <submittedName>
        <fullName evidence="1">Uncharacterized protein</fullName>
    </submittedName>
</protein>